<keyword evidence="8" id="KW-0496">Mitochondrion</keyword>
<evidence type="ECO:0000256" key="2">
    <source>
        <dbReference type="ARBA" id="ARBA00005109"/>
    </source>
</evidence>
<organism evidence="14 15">
    <name type="scientific">Scylla paramamosain</name>
    <name type="common">Mud crab</name>
    <dbReference type="NCBI Taxonomy" id="85552"/>
    <lineage>
        <taxon>Eukaryota</taxon>
        <taxon>Metazoa</taxon>
        <taxon>Ecdysozoa</taxon>
        <taxon>Arthropoda</taxon>
        <taxon>Crustacea</taxon>
        <taxon>Multicrustacea</taxon>
        <taxon>Malacostraca</taxon>
        <taxon>Eumalacostraca</taxon>
        <taxon>Eucarida</taxon>
        <taxon>Decapoda</taxon>
        <taxon>Pleocyemata</taxon>
        <taxon>Brachyura</taxon>
        <taxon>Eubrachyura</taxon>
        <taxon>Portunoidea</taxon>
        <taxon>Portunidae</taxon>
        <taxon>Portuninae</taxon>
        <taxon>Scylla</taxon>
    </lineage>
</organism>
<evidence type="ECO:0000256" key="6">
    <source>
        <dbReference type="ARBA" id="ARBA00023002"/>
    </source>
</evidence>
<dbReference type="Gene3D" id="1.10.1040.10">
    <property type="entry name" value="N-(1-d-carboxylethyl)-l-norvaline Dehydrogenase, domain 2"/>
    <property type="match status" value="1"/>
</dbReference>
<comment type="caution">
    <text evidence="14">The sequence shown here is derived from an EMBL/GenBank/DDBJ whole genome shotgun (WGS) entry which is preliminary data.</text>
</comment>
<evidence type="ECO:0000259" key="12">
    <source>
        <dbReference type="Pfam" id="PF03446"/>
    </source>
</evidence>
<dbReference type="InterPro" id="IPR008927">
    <property type="entry name" value="6-PGluconate_DH-like_C_sf"/>
</dbReference>
<dbReference type="PROSITE" id="PS00895">
    <property type="entry name" value="3_HYDROXYISOBUT_DH"/>
    <property type="match status" value="1"/>
</dbReference>
<evidence type="ECO:0000313" key="14">
    <source>
        <dbReference type="EMBL" id="KAK8401835.1"/>
    </source>
</evidence>
<evidence type="ECO:0000256" key="9">
    <source>
        <dbReference type="ARBA" id="ARBA00049197"/>
    </source>
</evidence>
<dbReference type="SUPFAM" id="SSF51735">
    <property type="entry name" value="NAD(P)-binding Rossmann-fold domains"/>
    <property type="match status" value="1"/>
</dbReference>
<keyword evidence="7 11" id="KW-0520">NAD</keyword>
<gene>
    <name evidence="14" type="ORF">O3P69_001143</name>
</gene>
<feature type="active site" evidence="10">
    <location>
        <position position="207"/>
    </location>
</feature>
<comment type="catalytic activity">
    <reaction evidence="9 11">
        <text>3-hydroxy-2-methylpropanoate + NAD(+) = 2-methyl-3-oxopropanoate + NADH + H(+)</text>
        <dbReference type="Rhea" id="RHEA:17681"/>
        <dbReference type="ChEBI" id="CHEBI:11805"/>
        <dbReference type="ChEBI" id="CHEBI:15378"/>
        <dbReference type="ChEBI" id="CHEBI:57540"/>
        <dbReference type="ChEBI" id="CHEBI:57700"/>
        <dbReference type="ChEBI" id="CHEBI:57945"/>
        <dbReference type="EC" id="1.1.1.31"/>
    </reaction>
</comment>
<evidence type="ECO:0000256" key="10">
    <source>
        <dbReference type="PIRSR" id="PIRSR000103-1"/>
    </source>
</evidence>
<dbReference type="InterPro" id="IPR006115">
    <property type="entry name" value="6PGDH_NADP-bd"/>
</dbReference>
<dbReference type="GO" id="GO:0008442">
    <property type="term" value="F:3-hydroxyisobutyrate dehydrogenase activity"/>
    <property type="evidence" value="ECO:0007669"/>
    <property type="project" value="UniProtKB-EC"/>
</dbReference>
<keyword evidence="15" id="KW-1185">Reference proteome</keyword>
<evidence type="ECO:0000256" key="1">
    <source>
        <dbReference type="ARBA" id="ARBA00004173"/>
    </source>
</evidence>
<dbReference type="InterPro" id="IPR015815">
    <property type="entry name" value="HIBADH-related"/>
</dbReference>
<keyword evidence="6 11" id="KW-0560">Oxidoreductase</keyword>
<evidence type="ECO:0000256" key="7">
    <source>
        <dbReference type="ARBA" id="ARBA00023027"/>
    </source>
</evidence>
<dbReference type="NCBIfam" id="TIGR01692">
    <property type="entry name" value="HIBADH"/>
    <property type="match status" value="1"/>
</dbReference>
<dbReference type="Proteomes" id="UP001487740">
    <property type="component" value="Unassembled WGS sequence"/>
</dbReference>
<feature type="domain" description="6-phosphogluconate dehydrogenase NADP-binding" evidence="12">
    <location>
        <begin position="40"/>
        <end position="198"/>
    </location>
</feature>
<name>A0AAW0UT38_SCYPA</name>
<dbReference type="InterPro" id="IPR013328">
    <property type="entry name" value="6PGD_dom2"/>
</dbReference>
<proteinExistence type="inferred from homology"/>
<dbReference type="EC" id="1.1.1.31" evidence="11"/>
<comment type="subcellular location">
    <subcellularLocation>
        <location evidence="1">Mitochondrion</location>
    </subcellularLocation>
</comment>
<dbReference type="GO" id="GO:0051287">
    <property type="term" value="F:NAD binding"/>
    <property type="evidence" value="ECO:0007669"/>
    <property type="project" value="InterPro"/>
</dbReference>
<dbReference type="InterPro" id="IPR011548">
    <property type="entry name" value="HIBADH"/>
</dbReference>
<accession>A0AAW0UT38</accession>
<protein>
    <recommendedName>
        <fullName evidence="11">3-hydroxyisobutyrate dehydrogenase</fullName>
        <shortName evidence="11">HIBADH</shortName>
        <ecNumber evidence="11">1.1.1.31</ecNumber>
    </recommendedName>
</protein>
<dbReference type="GO" id="GO:0005739">
    <property type="term" value="C:mitochondrion"/>
    <property type="evidence" value="ECO:0007669"/>
    <property type="project" value="UniProtKB-SubCell"/>
</dbReference>
<comment type="pathway">
    <text evidence="2 11">Amino-acid degradation; L-valine degradation.</text>
</comment>
<dbReference type="SUPFAM" id="SSF48179">
    <property type="entry name" value="6-phosphogluconate dehydrogenase C-terminal domain-like"/>
    <property type="match status" value="1"/>
</dbReference>
<reference evidence="14 15" key="1">
    <citation type="submission" date="2023-03" db="EMBL/GenBank/DDBJ databases">
        <title>High-quality genome of Scylla paramamosain provides insights in environmental adaptation.</title>
        <authorList>
            <person name="Zhang L."/>
        </authorList>
    </citation>
    <scope>NUCLEOTIDE SEQUENCE [LARGE SCALE GENOMIC DNA]</scope>
    <source>
        <strain evidence="14">LZ_2023a</strain>
        <tissue evidence="14">Muscle</tissue>
    </source>
</reference>
<dbReference type="PANTHER" id="PTHR22981">
    <property type="entry name" value="3-HYDROXYISOBUTYRATE DEHYDROGENASE-RELATED"/>
    <property type="match status" value="1"/>
</dbReference>
<comment type="similarity">
    <text evidence="3">Belongs to the HIBADH-related family. 3-hydroxyisobutyrate dehydrogenase subfamily.</text>
</comment>
<feature type="domain" description="3-hydroxyisobutyrate dehydrogenase-like NAD-binding" evidence="13">
    <location>
        <begin position="201"/>
        <end position="325"/>
    </location>
</feature>
<dbReference type="Gene3D" id="3.40.50.720">
    <property type="entry name" value="NAD(P)-binding Rossmann-like Domain"/>
    <property type="match status" value="1"/>
</dbReference>
<evidence type="ECO:0000256" key="3">
    <source>
        <dbReference type="ARBA" id="ARBA00006013"/>
    </source>
</evidence>
<evidence type="ECO:0000256" key="5">
    <source>
        <dbReference type="ARBA" id="ARBA00022946"/>
    </source>
</evidence>
<dbReference type="EMBL" id="JARAKH010000008">
    <property type="protein sequence ID" value="KAK8401835.1"/>
    <property type="molecule type" value="Genomic_DNA"/>
</dbReference>
<dbReference type="InterPro" id="IPR002204">
    <property type="entry name" value="3-OH-isobutyrate_DH-rel_CS"/>
</dbReference>
<dbReference type="AlphaFoldDB" id="A0AAW0UT38"/>
<dbReference type="GO" id="GO:0050661">
    <property type="term" value="F:NADP binding"/>
    <property type="evidence" value="ECO:0007669"/>
    <property type="project" value="InterPro"/>
</dbReference>
<dbReference type="Pfam" id="PF14833">
    <property type="entry name" value="NAD_binding_11"/>
    <property type="match status" value="1"/>
</dbReference>
<dbReference type="FunFam" id="3.40.50.720:FF:000119">
    <property type="entry name" value="3-hydroxyisobutyrate dehydrogenase"/>
    <property type="match status" value="1"/>
</dbReference>
<dbReference type="FunFam" id="1.10.1040.10:FF:000006">
    <property type="entry name" value="3-hydroxyisobutyrate dehydrogenase"/>
    <property type="match status" value="1"/>
</dbReference>
<evidence type="ECO:0000256" key="11">
    <source>
        <dbReference type="RuleBase" id="RU910714"/>
    </source>
</evidence>
<evidence type="ECO:0000256" key="4">
    <source>
        <dbReference type="ARBA" id="ARBA00022456"/>
    </source>
</evidence>
<evidence type="ECO:0000259" key="13">
    <source>
        <dbReference type="Pfam" id="PF14833"/>
    </source>
</evidence>
<dbReference type="InterPro" id="IPR036291">
    <property type="entry name" value="NAD(P)-bd_dom_sf"/>
</dbReference>
<dbReference type="GO" id="GO:0006574">
    <property type="term" value="P:L-valine catabolic process"/>
    <property type="evidence" value="ECO:0007669"/>
    <property type="project" value="TreeGrafter"/>
</dbReference>
<keyword evidence="5" id="KW-0809">Transit peptide</keyword>
<dbReference type="Pfam" id="PF03446">
    <property type="entry name" value="NAD_binding_2"/>
    <property type="match status" value="1"/>
</dbReference>
<evidence type="ECO:0000256" key="8">
    <source>
        <dbReference type="ARBA" id="ARBA00023128"/>
    </source>
</evidence>
<dbReference type="PIRSF" id="PIRSF000103">
    <property type="entry name" value="HIBADH"/>
    <property type="match status" value="1"/>
</dbReference>
<dbReference type="PANTHER" id="PTHR22981:SF7">
    <property type="entry name" value="3-HYDROXYISOBUTYRATE DEHYDROGENASE, MITOCHONDRIAL"/>
    <property type="match status" value="1"/>
</dbReference>
<evidence type="ECO:0000313" key="15">
    <source>
        <dbReference type="Proteomes" id="UP001487740"/>
    </source>
</evidence>
<sequence>MALLRSRITSFYAASRHVITRNTTRALSVSPQHHKPGSSVGFIGLGNMGGPMAVNLLNKGHSIVVYDVSEEAMKRLEDEGACAASSPSEVASKVDRIISMLPNSQHVRSCYAGDKGVFQTIQPGTLILDSSTIDPTVSKEMAGLAGKKGAVFMDAPVSGGVNAAKGGTLTFMVGGEEKEFEAAKVLLSAMGKNIVYCGEVGNGQAVKICNNMLLAITMIGTAETMNLGMRLGLEPKLMASIINTATGRCWASELYNPVPGVLENVPSSNNYQGGFGTALMVKDLGLAQAAATDTQSPTPLGSLSHQIYRLMCNSGLAEKDFSSIFLLLQEQNK</sequence>
<dbReference type="InterPro" id="IPR029154">
    <property type="entry name" value="HIBADH-like_NADP-bd"/>
</dbReference>
<keyword evidence="4 11" id="KW-0101">Branched-chain amino acid catabolism</keyword>